<dbReference type="InterPro" id="IPR023393">
    <property type="entry name" value="START-like_dom_sf"/>
</dbReference>
<keyword evidence="4" id="KW-1185">Reference proteome</keyword>
<dbReference type="EMBL" id="FQWQ01000003">
    <property type="protein sequence ID" value="SHH52190.1"/>
    <property type="molecule type" value="Genomic_DNA"/>
</dbReference>
<dbReference type="AlphaFoldDB" id="A0A1M5TNE3"/>
<accession>A0A1M5TNE3</accession>
<protein>
    <submittedName>
        <fullName evidence="3">Uncharacterized conserved protein YndB, AHSA1/START domain</fullName>
    </submittedName>
</protein>
<dbReference type="RefSeq" id="WP_073137872.1">
    <property type="nucleotide sequence ID" value="NZ_FQWQ01000003.1"/>
</dbReference>
<evidence type="ECO:0000313" key="3">
    <source>
        <dbReference type="EMBL" id="SHH52190.1"/>
    </source>
</evidence>
<dbReference type="Gene3D" id="3.30.530.20">
    <property type="match status" value="1"/>
</dbReference>
<dbReference type="SUPFAM" id="SSF55961">
    <property type="entry name" value="Bet v1-like"/>
    <property type="match status" value="1"/>
</dbReference>
<dbReference type="Pfam" id="PF08327">
    <property type="entry name" value="AHSA1"/>
    <property type="match status" value="1"/>
</dbReference>
<comment type="similarity">
    <text evidence="1">Belongs to the AHA1 family.</text>
</comment>
<dbReference type="Proteomes" id="UP000184212">
    <property type="component" value="Unassembled WGS sequence"/>
</dbReference>
<evidence type="ECO:0000313" key="4">
    <source>
        <dbReference type="Proteomes" id="UP000184212"/>
    </source>
</evidence>
<gene>
    <name evidence="3" type="ORF">SAMN04488109_4179</name>
</gene>
<reference evidence="3 4" key="1">
    <citation type="submission" date="2016-11" db="EMBL/GenBank/DDBJ databases">
        <authorList>
            <person name="Jaros S."/>
            <person name="Januszkiewicz K."/>
            <person name="Wedrychowicz H."/>
        </authorList>
    </citation>
    <scope>NUCLEOTIDE SEQUENCE [LARGE SCALE GENOMIC DNA]</scope>
    <source>
        <strain evidence="3 4">DSM 24574</strain>
    </source>
</reference>
<organism evidence="3 4">
    <name type="scientific">Chryseolinea serpens</name>
    <dbReference type="NCBI Taxonomy" id="947013"/>
    <lineage>
        <taxon>Bacteria</taxon>
        <taxon>Pseudomonadati</taxon>
        <taxon>Bacteroidota</taxon>
        <taxon>Cytophagia</taxon>
        <taxon>Cytophagales</taxon>
        <taxon>Fulvivirgaceae</taxon>
        <taxon>Chryseolinea</taxon>
    </lineage>
</organism>
<dbReference type="InterPro" id="IPR013538">
    <property type="entry name" value="ASHA1/2-like_C"/>
</dbReference>
<evidence type="ECO:0000259" key="2">
    <source>
        <dbReference type="Pfam" id="PF08327"/>
    </source>
</evidence>
<dbReference type="OrthoDB" id="2355173at2"/>
<sequence length="149" mass="16652">MKTTIAGNHVVNKSIRIKGTPAQVWDALTNPEKTKEYFFNCEVISDWKPGRAITFKGHVMSKKIELRGEILAIEPERLLQYTLKNSEDKHPDSTSTVTDRLEYQNGETVVSITDDVGAGDGAETRYEKSVQGWDNVLNGLKALVEKKTA</sequence>
<name>A0A1M5TNE3_9BACT</name>
<proteinExistence type="inferred from homology"/>
<dbReference type="STRING" id="947013.SAMN04488109_4179"/>
<evidence type="ECO:0000256" key="1">
    <source>
        <dbReference type="ARBA" id="ARBA00006817"/>
    </source>
</evidence>
<feature type="domain" description="Activator of Hsp90 ATPase homologue 1/2-like C-terminal" evidence="2">
    <location>
        <begin position="20"/>
        <end position="145"/>
    </location>
</feature>